<organism evidence="2 3">
    <name type="scientific">Choiromyces venosus 120613-1</name>
    <dbReference type="NCBI Taxonomy" id="1336337"/>
    <lineage>
        <taxon>Eukaryota</taxon>
        <taxon>Fungi</taxon>
        <taxon>Dikarya</taxon>
        <taxon>Ascomycota</taxon>
        <taxon>Pezizomycotina</taxon>
        <taxon>Pezizomycetes</taxon>
        <taxon>Pezizales</taxon>
        <taxon>Tuberaceae</taxon>
        <taxon>Choiromyces</taxon>
    </lineage>
</organism>
<dbReference type="EMBL" id="ML120436">
    <property type="protein sequence ID" value="RPA94455.1"/>
    <property type="molecule type" value="Genomic_DNA"/>
</dbReference>
<evidence type="ECO:0000313" key="2">
    <source>
        <dbReference type="EMBL" id="RPA94455.1"/>
    </source>
</evidence>
<name>A0A3N4J8E0_9PEZI</name>
<reference evidence="2 3" key="1">
    <citation type="journal article" date="2018" name="Nat. Ecol. Evol.">
        <title>Pezizomycetes genomes reveal the molecular basis of ectomycorrhizal truffle lifestyle.</title>
        <authorList>
            <person name="Murat C."/>
            <person name="Payen T."/>
            <person name="Noel B."/>
            <person name="Kuo A."/>
            <person name="Morin E."/>
            <person name="Chen J."/>
            <person name="Kohler A."/>
            <person name="Krizsan K."/>
            <person name="Balestrini R."/>
            <person name="Da Silva C."/>
            <person name="Montanini B."/>
            <person name="Hainaut M."/>
            <person name="Levati E."/>
            <person name="Barry K.W."/>
            <person name="Belfiori B."/>
            <person name="Cichocki N."/>
            <person name="Clum A."/>
            <person name="Dockter R.B."/>
            <person name="Fauchery L."/>
            <person name="Guy J."/>
            <person name="Iotti M."/>
            <person name="Le Tacon F."/>
            <person name="Lindquist E.A."/>
            <person name="Lipzen A."/>
            <person name="Malagnac F."/>
            <person name="Mello A."/>
            <person name="Molinier V."/>
            <person name="Miyauchi S."/>
            <person name="Poulain J."/>
            <person name="Riccioni C."/>
            <person name="Rubini A."/>
            <person name="Sitrit Y."/>
            <person name="Splivallo R."/>
            <person name="Traeger S."/>
            <person name="Wang M."/>
            <person name="Zifcakova L."/>
            <person name="Wipf D."/>
            <person name="Zambonelli A."/>
            <person name="Paolocci F."/>
            <person name="Nowrousian M."/>
            <person name="Ottonello S."/>
            <person name="Baldrian P."/>
            <person name="Spatafora J.W."/>
            <person name="Henrissat B."/>
            <person name="Nagy L.G."/>
            <person name="Aury J.M."/>
            <person name="Wincker P."/>
            <person name="Grigoriev I.V."/>
            <person name="Bonfante P."/>
            <person name="Martin F.M."/>
        </authorList>
    </citation>
    <scope>NUCLEOTIDE SEQUENCE [LARGE SCALE GENOMIC DNA]</scope>
    <source>
        <strain evidence="2 3">120613-1</strain>
    </source>
</reference>
<protein>
    <submittedName>
        <fullName evidence="2">Uncharacterized protein</fullName>
    </submittedName>
</protein>
<accession>A0A3N4J8E0</accession>
<keyword evidence="1" id="KW-0812">Transmembrane</keyword>
<keyword evidence="3" id="KW-1185">Reference proteome</keyword>
<keyword evidence="1" id="KW-0472">Membrane</keyword>
<dbReference type="Proteomes" id="UP000276215">
    <property type="component" value="Unassembled WGS sequence"/>
</dbReference>
<feature type="transmembrane region" description="Helical" evidence="1">
    <location>
        <begin position="25"/>
        <end position="53"/>
    </location>
</feature>
<proteinExistence type="predicted"/>
<dbReference type="AlphaFoldDB" id="A0A3N4J8E0"/>
<keyword evidence="1" id="KW-1133">Transmembrane helix</keyword>
<evidence type="ECO:0000313" key="3">
    <source>
        <dbReference type="Proteomes" id="UP000276215"/>
    </source>
</evidence>
<sequence length="198" mass="22444">MQAVPYFPYCTAGKVLGAAPNPPPFFSFLFFSFSFFSSLWHSVAYVVVSLVFLASCTIRLRFGDRGIWEGEGEEEELIIRGVIKGKEEKKRRAGEREMDLKYIKQFSLASANTDYRYVYGRTMIIRKAKIVTASSLTLILILVRLADLGNFNKAECMEEERRMFPVLSLLANCCTVSTVRYHDYLRVSGCEALGLGML</sequence>
<evidence type="ECO:0000256" key="1">
    <source>
        <dbReference type="SAM" id="Phobius"/>
    </source>
</evidence>
<gene>
    <name evidence="2" type="ORF">L873DRAFT_1419344</name>
</gene>